<accession>A0A9D3VIX4</accession>
<evidence type="ECO:0000256" key="1">
    <source>
        <dbReference type="SAM" id="Phobius"/>
    </source>
</evidence>
<name>A0A9D3VIX4_9ROSI</name>
<dbReference type="Proteomes" id="UP000828251">
    <property type="component" value="Unassembled WGS sequence"/>
</dbReference>
<keyword evidence="1" id="KW-1133">Transmembrane helix</keyword>
<reference evidence="2 3" key="1">
    <citation type="journal article" date="2021" name="Plant Biotechnol. J.">
        <title>Multi-omics assisted identification of the key and species-specific regulatory components of drought-tolerant mechanisms in Gossypium stocksii.</title>
        <authorList>
            <person name="Yu D."/>
            <person name="Ke L."/>
            <person name="Zhang D."/>
            <person name="Wu Y."/>
            <person name="Sun Y."/>
            <person name="Mei J."/>
            <person name="Sun J."/>
            <person name="Sun Y."/>
        </authorList>
    </citation>
    <scope>NUCLEOTIDE SEQUENCE [LARGE SCALE GENOMIC DNA]</scope>
    <source>
        <strain evidence="3">cv. E1</strain>
        <tissue evidence="2">Leaf</tissue>
    </source>
</reference>
<gene>
    <name evidence="2" type="ORF">J1N35_022993</name>
</gene>
<feature type="non-terminal residue" evidence="2">
    <location>
        <position position="64"/>
    </location>
</feature>
<comment type="caution">
    <text evidence="2">The sequence shown here is derived from an EMBL/GenBank/DDBJ whole genome shotgun (WGS) entry which is preliminary data.</text>
</comment>
<sequence>FIAGKNITDNIIVAQEVMWNGVPTQKFCPTKRVRQICPLLLCLFILCIECLGHCIKFNINSRQL</sequence>
<evidence type="ECO:0000313" key="3">
    <source>
        <dbReference type="Proteomes" id="UP000828251"/>
    </source>
</evidence>
<feature type="transmembrane region" description="Helical" evidence="1">
    <location>
        <begin position="36"/>
        <end position="59"/>
    </location>
</feature>
<keyword evidence="1" id="KW-0812">Transmembrane</keyword>
<keyword evidence="1" id="KW-0472">Membrane</keyword>
<protein>
    <submittedName>
        <fullName evidence="2">Uncharacterized protein</fullName>
    </submittedName>
</protein>
<proteinExistence type="predicted"/>
<feature type="non-terminal residue" evidence="2">
    <location>
        <position position="1"/>
    </location>
</feature>
<evidence type="ECO:0000313" key="2">
    <source>
        <dbReference type="EMBL" id="KAH1083232.1"/>
    </source>
</evidence>
<dbReference type="EMBL" id="JAIQCV010000007">
    <property type="protein sequence ID" value="KAH1083232.1"/>
    <property type="molecule type" value="Genomic_DNA"/>
</dbReference>
<dbReference type="AlphaFoldDB" id="A0A9D3VIX4"/>
<keyword evidence="3" id="KW-1185">Reference proteome</keyword>
<organism evidence="2 3">
    <name type="scientific">Gossypium stocksii</name>
    <dbReference type="NCBI Taxonomy" id="47602"/>
    <lineage>
        <taxon>Eukaryota</taxon>
        <taxon>Viridiplantae</taxon>
        <taxon>Streptophyta</taxon>
        <taxon>Embryophyta</taxon>
        <taxon>Tracheophyta</taxon>
        <taxon>Spermatophyta</taxon>
        <taxon>Magnoliopsida</taxon>
        <taxon>eudicotyledons</taxon>
        <taxon>Gunneridae</taxon>
        <taxon>Pentapetalae</taxon>
        <taxon>rosids</taxon>
        <taxon>malvids</taxon>
        <taxon>Malvales</taxon>
        <taxon>Malvaceae</taxon>
        <taxon>Malvoideae</taxon>
        <taxon>Gossypium</taxon>
    </lineage>
</organism>